<evidence type="ECO:0000313" key="1">
    <source>
        <dbReference type="Proteomes" id="UP000887561"/>
    </source>
</evidence>
<organism evidence="1 2">
    <name type="scientific">Meloidogyne javanica</name>
    <name type="common">Root-knot nematode worm</name>
    <dbReference type="NCBI Taxonomy" id="6303"/>
    <lineage>
        <taxon>Eukaryota</taxon>
        <taxon>Metazoa</taxon>
        <taxon>Ecdysozoa</taxon>
        <taxon>Nematoda</taxon>
        <taxon>Chromadorea</taxon>
        <taxon>Rhabditida</taxon>
        <taxon>Tylenchina</taxon>
        <taxon>Tylenchomorpha</taxon>
        <taxon>Tylenchoidea</taxon>
        <taxon>Meloidogynidae</taxon>
        <taxon>Meloidogyninae</taxon>
        <taxon>Meloidogyne</taxon>
        <taxon>Meloidogyne incognita group</taxon>
    </lineage>
</organism>
<name>A0A915M791_MELJA</name>
<reference evidence="2" key="1">
    <citation type="submission" date="2022-11" db="UniProtKB">
        <authorList>
            <consortium name="WormBaseParasite"/>
        </authorList>
    </citation>
    <scope>IDENTIFICATION</scope>
</reference>
<sequence>LRVCVEDVGPREEFEFERLVVVVGEGEWREEEAFVVVREVERRGEEEELFVVVVREVVRREEEELFVAVVREVVRREEFVVGVVAV</sequence>
<dbReference type="AlphaFoldDB" id="A0A915M791"/>
<dbReference type="Proteomes" id="UP000887561">
    <property type="component" value="Unplaced"/>
</dbReference>
<accession>A0A915M791</accession>
<keyword evidence="1" id="KW-1185">Reference proteome</keyword>
<evidence type="ECO:0000313" key="2">
    <source>
        <dbReference type="WBParaSite" id="scaffold33646_cov284.g20975"/>
    </source>
</evidence>
<protein>
    <submittedName>
        <fullName evidence="2">Uncharacterized protein</fullName>
    </submittedName>
</protein>
<dbReference type="WBParaSite" id="scaffold33646_cov284.g20975">
    <property type="protein sequence ID" value="scaffold33646_cov284.g20975"/>
    <property type="gene ID" value="scaffold33646_cov284.g20975"/>
</dbReference>
<proteinExistence type="predicted"/>